<evidence type="ECO:0000313" key="5">
    <source>
        <dbReference type="EMBL" id="GGA57256.1"/>
    </source>
</evidence>
<dbReference type="Pfam" id="PF12840">
    <property type="entry name" value="HTH_20"/>
    <property type="match status" value="1"/>
</dbReference>
<evidence type="ECO:0000259" key="4">
    <source>
        <dbReference type="PROSITE" id="PS50987"/>
    </source>
</evidence>
<dbReference type="PROSITE" id="PS50987">
    <property type="entry name" value="HTH_ARSR_2"/>
    <property type="match status" value="1"/>
</dbReference>
<dbReference type="InterPro" id="IPR011991">
    <property type="entry name" value="ArsR-like_HTH"/>
</dbReference>
<evidence type="ECO:0000256" key="2">
    <source>
        <dbReference type="ARBA" id="ARBA00023125"/>
    </source>
</evidence>
<comment type="caution">
    <text evidence="5">The sequence shown here is derived from an EMBL/GenBank/DDBJ whole genome shotgun (WGS) entry which is preliminary data.</text>
</comment>
<dbReference type="AlphaFoldDB" id="A0A916RKN5"/>
<organism evidence="5 6">
    <name type="scientific">Pelagibacterium lentulum</name>
    <dbReference type="NCBI Taxonomy" id="2029865"/>
    <lineage>
        <taxon>Bacteria</taxon>
        <taxon>Pseudomonadati</taxon>
        <taxon>Pseudomonadota</taxon>
        <taxon>Alphaproteobacteria</taxon>
        <taxon>Hyphomicrobiales</taxon>
        <taxon>Devosiaceae</taxon>
        <taxon>Pelagibacterium</taxon>
    </lineage>
</organism>
<dbReference type="NCBIfam" id="NF033788">
    <property type="entry name" value="HTH_metalloreg"/>
    <property type="match status" value="1"/>
</dbReference>
<dbReference type="InterPro" id="IPR001845">
    <property type="entry name" value="HTH_ArsR_DNA-bd_dom"/>
</dbReference>
<dbReference type="Gene3D" id="1.10.10.10">
    <property type="entry name" value="Winged helix-like DNA-binding domain superfamily/Winged helix DNA-binding domain"/>
    <property type="match status" value="1"/>
</dbReference>
<dbReference type="GO" id="GO:0003700">
    <property type="term" value="F:DNA-binding transcription factor activity"/>
    <property type="evidence" value="ECO:0007669"/>
    <property type="project" value="InterPro"/>
</dbReference>
<dbReference type="InterPro" id="IPR036390">
    <property type="entry name" value="WH_DNA-bd_sf"/>
</dbReference>
<name>A0A916RKN5_9HYPH</name>
<evidence type="ECO:0000256" key="3">
    <source>
        <dbReference type="ARBA" id="ARBA00023163"/>
    </source>
</evidence>
<sequence>MDTNAALEAFAALSQETRLAIFRLLIKAGPEGMAAGTIAEQVDGRQNTISSHLAALARADLIESKRDGRSIIYRASYKAAGDLIAFLLEDCCGGRAEICTPLVNNLACLQQSAEACCD</sequence>
<gene>
    <name evidence="5" type="ORF">GCM10011499_29360</name>
</gene>
<dbReference type="CDD" id="cd00090">
    <property type="entry name" value="HTH_ARSR"/>
    <property type="match status" value="1"/>
</dbReference>
<keyword evidence="6" id="KW-1185">Reference proteome</keyword>
<feature type="domain" description="HTH arsR-type" evidence="4">
    <location>
        <begin position="1"/>
        <end position="95"/>
    </location>
</feature>
<evidence type="ECO:0000256" key="1">
    <source>
        <dbReference type="ARBA" id="ARBA00023015"/>
    </source>
</evidence>
<dbReference type="PANTHER" id="PTHR43132:SF2">
    <property type="entry name" value="ARSENICAL RESISTANCE OPERON REPRESSOR ARSR-RELATED"/>
    <property type="match status" value="1"/>
</dbReference>
<evidence type="ECO:0000313" key="6">
    <source>
        <dbReference type="Proteomes" id="UP000596977"/>
    </source>
</evidence>
<dbReference type="InterPro" id="IPR036388">
    <property type="entry name" value="WH-like_DNA-bd_sf"/>
</dbReference>
<keyword evidence="1" id="KW-0805">Transcription regulation</keyword>
<keyword evidence="3" id="KW-0804">Transcription</keyword>
<protein>
    <submittedName>
        <fullName evidence="5">Transcriptional regulator</fullName>
    </submittedName>
</protein>
<accession>A0A916RKN5</accession>
<keyword evidence="2" id="KW-0238">DNA-binding</keyword>
<dbReference type="PRINTS" id="PR00778">
    <property type="entry name" value="HTHARSR"/>
</dbReference>
<dbReference type="Proteomes" id="UP000596977">
    <property type="component" value="Unassembled WGS sequence"/>
</dbReference>
<dbReference type="GO" id="GO:0003677">
    <property type="term" value="F:DNA binding"/>
    <property type="evidence" value="ECO:0007669"/>
    <property type="project" value="UniProtKB-KW"/>
</dbReference>
<dbReference type="PANTHER" id="PTHR43132">
    <property type="entry name" value="ARSENICAL RESISTANCE OPERON REPRESSOR ARSR-RELATED"/>
    <property type="match status" value="1"/>
</dbReference>
<dbReference type="OrthoDB" id="9804742at2"/>
<dbReference type="SMART" id="SM00418">
    <property type="entry name" value="HTH_ARSR"/>
    <property type="match status" value="1"/>
</dbReference>
<dbReference type="EMBL" id="BMKB01000004">
    <property type="protein sequence ID" value="GGA57256.1"/>
    <property type="molecule type" value="Genomic_DNA"/>
</dbReference>
<proteinExistence type="predicted"/>
<dbReference type="RefSeq" id="WP_127074068.1">
    <property type="nucleotide sequence ID" value="NZ_BMKB01000004.1"/>
</dbReference>
<dbReference type="InterPro" id="IPR051011">
    <property type="entry name" value="Metal_resp_trans_reg"/>
</dbReference>
<reference evidence="5 6" key="1">
    <citation type="journal article" date="2014" name="Int. J. Syst. Evol. Microbiol.">
        <title>Complete genome sequence of Corynebacterium casei LMG S-19264T (=DSM 44701T), isolated from a smear-ripened cheese.</title>
        <authorList>
            <consortium name="US DOE Joint Genome Institute (JGI-PGF)"/>
            <person name="Walter F."/>
            <person name="Albersmeier A."/>
            <person name="Kalinowski J."/>
            <person name="Ruckert C."/>
        </authorList>
    </citation>
    <scope>NUCLEOTIDE SEQUENCE [LARGE SCALE GENOMIC DNA]</scope>
    <source>
        <strain evidence="5 6">CGMCC 1.15896</strain>
    </source>
</reference>
<dbReference type="SUPFAM" id="SSF46785">
    <property type="entry name" value="Winged helix' DNA-binding domain"/>
    <property type="match status" value="1"/>
</dbReference>